<proteinExistence type="predicted"/>
<sequence>MTELERLGEPAEQTAPATTAAQRFQAADRRRTAVTVRWNSLPTPEARRASGLAQDLEAADAERRAAVDALLREAAGRHRIDERAGVYLTLGPDRRWQIDPDHTDQEPLYGYEMGPDNQGCQHDNSDLDDECHQVAIAADDLGLPTLTELAGLLLNHLYRPDHARLPELALDSLSDQALDHVNACLDAERRRRTGPAGETGPPDPPASGSSGTLSSVRPDGAR</sequence>
<protein>
    <submittedName>
        <fullName evidence="2">Uncharacterized protein</fullName>
    </submittedName>
</protein>
<comment type="caution">
    <text evidence="2">The sequence shown here is derived from an EMBL/GenBank/DDBJ whole genome shotgun (WGS) entry which is preliminary data.</text>
</comment>
<dbReference type="RefSeq" id="WP_267565908.1">
    <property type="nucleotide sequence ID" value="NZ_JAPNTZ010000009.1"/>
</dbReference>
<reference evidence="2" key="1">
    <citation type="submission" date="2022-11" db="EMBL/GenBank/DDBJ databases">
        <authorList>
            <person name="Somphong A."/>
            <person name="Phongsopitanun W."/>
        </authorList>
    </citation>
    <scope>NUCLEOTIDE SEQUENCE</scope>
    <source>
        <strain evidence="2">Pm04-4</strain>
    </source>
</reference>
<dbReference type="Proteomes" id="UP001151002">
    <property type="component" value="Unassembled WGS sequence"/>
</dbReference>
<evidence type="ECO:0000256" key="1">
    <source>
        <dbReference type="SAM" id="MobiDB-lite"/>
    </source>
</evidence>
<name>A0ABT4B4X1_9ACTN</name>
<evidence type="ECO:0000313" key="3">
    <source>
        <dbReference type="Proteomes" id="UP001151002"/>
    </source>
</evidence>
<feature type="compositionally biased region" description="Low complexity" evidence="1">
    <location>
        <begin position="11"/>
        <end position="25"/>
    </location>
</feature>
<evidence type="ECO:0000313" key="2">
    <source>
        <dbReference type="EMBL" id="MCY1141526.1"/>
    </source>
</evidence>
<feature type="region of interest" description="Disordered" evidence="1">
    <location>
        <begin position="1"/>
        <end position="29"/>
    </location>
</feature>
<organism evidence="2 3">
    <name type="scientific">Paractinoplanes pyxinae</name>
    <dbReference type="NCBI Taxonomy" id="2997416"/>
    <lineage>
        <taxon>Bacteria</taxon>
        <taxon>Bacillati</taxon>
        <taxon>Actinomycetota</taxon>
        <taxon>Actinomycetes</taxon>
        <taxon>Micromonosporales</taxon>
        <taxon>Micromonosporaceae</taxon>
        <taxon>Paractinoplanes</taxon>
    </lineage>
</organism>
<keyword evidence="3" id="KW-1185">Reference proteome</keyword>
<accession>A0ABT4B4X1</accession>
<dbReference type="EMBL" id="JAPNTZ010000009">
    <property type="protein sequence ID" value="MCY1141526.1"/>
    <property type="molecule type" value="Genomic_DNA"/>
</dbReference>
<gene>
    <name evidence="2" type="ORF">OWR29_26310</name>
</gene>
<feature type="region of interest" description="Disordered" evidence="1">
    <location>
        <begin position="187"/>
        <end position="222"/>
    </location>
</feature>